<keyword evidence="2" id="KW-1185">Reference proteome</keyword>
<name>A0A918BIM8_9ACTN</name>
<evidence type="ECO:0000313" key="1">
    <source>
        <dbReference type="EMBL" id="GGQ72188.1"/>
    </source>
</evidence>
<proteinExistence type="predicted"/>
<gene>
    <name evidence="1" type="ORF">GCM10010145_47230</name>
</gene>
<sequence>MRVPDTSVEDWQAVLDLVRSQGWSYGYFEDGVAVRLPRAADLPVRSETPMPCVVCCGRSGDGWGSRY</sequence>
<dbReference type="AlphaFoldDB" id="A0A918BIM8"/>
<comment type="caution">
    <text evidence="1">The sequence shown here is derived from an EMBL/GenBank/DDBJ whole genome shotgun (WGS) entry which is preliminary data.</text>
</comment>
<dbReference type="EMBL" id="BMQK01000012">
    <property type="protein sequence ID" value="GGQ72188.1"/>
    <property type="molecule type" value="Genomic_DNA"/>
</dbReference>
<evidence type="ECO:0000313" key="2">
    <source>
        <dbReference type="Proteomes" id="UP000620156"/>
    </source>
</evidence>
<reference evidence="1" key="1">
    <citation type="journal article" date="2014" name="Int. J. Syst. Evol. Microbiol.">
        <title>Complete genome sequence of Corynebacterium casei LMG S-19264T (=DSM 44701T), isolated from a smear-ripened cheese.</title>
        <authorList>
            <consortium name="US DOE Joint Genome Institute (JGI-PGF)"/>
            <person name="Walter F."/>
            <person name="Albersmeier A."/>
            <person name="Kalinowski J."/>
            <person name="Ruckert C."/>
        </authorList>
    </citation>
    <scope>NUCLEOTIDE SEQUENCE</scope>
    <source>
        <strain evidence="1">JCM 3131</strain>
    </source>
</reference>
<protein>
    <submittedName>
        <fullName evidence="1">Uncharacterized protein</fullName>
    </submittedName>
</protein>
<accession>A0A918BIM8</accession>
<dbReference type="Proteomes" id="UP000620156">
    <property type="component" value="Unassembled WGS sequence"/>
</dbReference>
<reference evidence="1" key="2">
    <citation type="submission" date="2020-09" db="EMBL/GenBank/DDBJ databases">
        <authorList>
            <person name="Sun Q."/>
            <person name="Ohkuma M."/>
        </authorList>
    </citation>
    <scope>NUCLEOTIDE SEQUENCE</scope>
    <source>
        <strain evidence="1">JCM 3131</strain>
    </source>
</reference>
<organism evidence="1 2">
    <name type="scientific">Streptomyces ruber</name>
    <dbReference type="NCBI Taxonomy" id="83378"/>
    <lineage>
        <taxon>Bacteria</taxon>
        <taxon>Bacillati</taxon>
        <taxon>Actinomycetota</taxon>
        <taxon>Actinomycetes</taxon>
        <taxon>Kitasatosporales</taxon>
        <taxon>Streptomycetaceae</taxon>
        <taxon>Streptomyces</taxon>
    </lineage>
</organism>